<evidence type="ECO:0000256" key="3">
    <source>
        <dbReference type="ARBA" id="ARBA00023163"/>
    </source>
</evidence>
<dbReference type="PRINTS" id="PR00038">
    <property type="entry name" value="HTHLUXR"/>
</dbReference>
<proteinExistence type="predicted"/>
<dbReference type="PANTHER" id="PTHR44688">
    <property type="entry name" value="DNA-BINDING TRANSCRIPTIONAL ACTIVATOR DEVR_DOSR"/>
    <property type="match status" value="1"/>
</dbReference>
<evidence type="ECO:0000256" key="1">
    <source>
        <dbReference type="ARBA" id="ARBA00023015"/>
    </source>
</evidence>
<dbReference type="GO" id="GO:0006355">
    <property type="term" value="P:regulation of DNA-templated transcription"/>
    <property type="evidence" value="ECO:0007669"/>
    <property type="project" value="InterPro"/>
</dbReference>
<evidence type="ECO:0000259" key="4">
    <source>
        <dbReference type="PROSITE" id="PS50043"/>
    </source>
</evidence>
<dbReference type="SUPFAM" id="SSF48452">
    <property type="entry name" value="TPR-like"/>
    <property type="match status" value="1"/>
</dbReference>
<reference evidence="5 6" key="1">
    <citation type="submission" date="2016-04" db="EMBL/GenBank/DDBJ databases">
        <title>First whole genome shotgun sequence of the bacterium Enteractinococcus sp. strain UASWS1574.</title>
        <authorList>
            <person name="Crovadore J."/>
            <person name="Chablais R."/>
            <person name="Lefort F."/>
        </authorList>
    </citation>
    <scope>NUCLEOTIDE SEQUENCE [LARGE SCALE GENOMIC DNA]</scope>
    <source>
        <strain evidence="5 6">UASWS1574</strain>
    </source>
</reference>
<dbReference type="AlphaFoldDB" id="A0A1B7M0V4"/>
<name>A0A1B7M0V4_9MICC</name>
<keyword evidence="2" id="KW-0238">DNA-binding</keyword>
<dbReference type="InterPro" id="IPR011990">
    <property type="entry name" value="TPR-like_helical_dom_sf"/>
</dbReference>
<dbReference type="OrthoDB" id="134985at2"/>
<dbReference type="RefSeq" id="WP_043057337.1">
    <property type="nucleotide sequence ID" value="NZ_LXEY01000015.1"/>
</dbReference>
<dbReference type="PROSITE" id="PS50043">
    <property type="entry name" value="HTH_LUXR_2"/>
    <property type="match status" value="1"/>
</dbReference>
<dbReference type="STRING" id="1837282.A6F49_08040"/>
<sequence length="517" mass="57839">MSDQMHSGQHISFRTDDLSLLAEEIETTLARQEFDETAKLLARDVTSTWFALRPSRALEIIQILAAKDPAPSPFLKAALKVFSEDTPGTIDSPTALSGIRLNEPRDMYVLSLLRVGDFRLKGRSRDALQQSFEMEKHLGKMQPLLDSHDGWTLNTSVQVGVSAMLAGDFTRALTNFTRAQMHVPVPKFAFLTRDALAKSALIHACFGNATTAKSLIQRADRISRTSSWTESHIDSHRDFANVLVSFENYEEALEQLEAISLHDIGEMWPFYILAVHRVLEGGGYHDELEHRLEMFDTMPFPRLDGDGFTGSIIPLKRAMLAMKAGRGTEAHDFLERADQSLPYTQLFQAASNIYAGRTQQAIQQVSRLRTDTRGFRMMEVRRLSILAAAQYQSDENEECIDTLKRAAELPRGLTQTEVQLFSPETRELAAKHVPNWPADNHGPSAFLTGLPKPGLALTDREVEIIKHLAEGHTRAKMAEAMFISLNTLKTHLKSIYKKLDVSSADDAILGAQRRGLI</sequence>
<dbReference type="InterPro" id="IPR036388">
    <property type="entry name" value="WH-like_DNA-bd_sf"/>
</dbReference>
<dbReference type="Pfam" id="PF00196">
    <property type="entry name" value="GerE"/>
    <property type="match status" value="1"/>
</dbReference>
<dbReference type="CDD" id="cd06170">
    <property type="entry name" value="LuxR_C_like"/>
    <property type="match status" value="1"/>
</dbReference>
<gene>
    <name evidence="5" type="ORF">A6F49_08040</name>
</gene>
<dbReference type="InterPro" id="IPR000792">
    <property type="entry name" value="Tscrpt_reg_LuxR_C"/>
</dbReference>
<dbReference type="InterPro" id="IPR016032">
    <property type="entry name" value="Sig_transdc_resp-reg_C-effctor"/>
</dbReference>
<keyword evidence="3" id="KW-0804">Transcription</keyword>
<comment type="caution">
    <text evidence="5">The sequence shown here is derived from an EMBL/GenBank/DDBJ whole genome shotgun (WGS) entry which is preliminary data.</text>
</comment>
<dbReference type="Proteomes" id="UP000078292">
    <property type="component" value="Unassembled WGS sequence"/>
</dbReference>
<dbReference type="Gene3D" id="1.25.40.10">
    <property type="entry name" value="Tetratricopeptide repeat domain"/>
    <property type="match status" value="1"/>
</dbReference>
<keyword evidence="6" id="KW-1185">Reference proteome</keyword>
<evidence type="ECO:0000256" key="2">
    <source>
        <dbReference type="ARBA" id="ARBA00023125"/>
    </source>
</evidence>
<organism evidence="5 6">
    <name type="scientific">Enteractinococcus helveticum</name>
    <dbReference type="NCBI Taxonomy" id="1837282"/>
    <lineage>
        <taxon>Bacteria</taxon>
        <taxon>Bacillati</taxon>
        <taxon>Actinomycetota</taxon>
        <taxon>Actinomycetes</taxon>
        <taxon>Micrococcales</taxon>
        <taxon>Micrococcaceae</taxon>
    </lineage>
</organism>
<dbReference type="PANTHER" id="PTHR44688:SF16">
    <property type="entry name" value="DNA-BINDING TRANSCRIPTIONAL ACTIVATOR DEVR_DOSR"/>
    <property type="match status" value="1"/>
</dbReference>
<dbReference type="SMART" id="SM00421">
    <property type="entry name" value="HTH_LUXR"/>
    <property type="match status" value="1"/>
</dbReference>
<dbReference type="SUPFAM" id="SSF46894">
    <property type="entry name" value="C-terminal effector domain of the bipartite response regulators"/>
    <property type="match status" value="1"/>
</dbReference>
<keyword evidence="1" id="KW-0805">Transcription regulation</keyword>
<dbReference type="Gene3D" id="1.10.10.10">
    <property type="entry name" value="Winged helix-like DNA-binding domain superfamily/Winged helix DNA-binding domain"/>
    <property type="match status" value="1"/>
</dbReference>
<dbReference type="EMBL" id="LXEY01000015">
    <property type="protein sequence ID" value="OAV61830.1"/>
    <property type="molecule type" value="Genomic_DNA"/>
</dbReference>
<protein>
    <recommendedName>
        <fullName evidence="4">HTH luxR-type domain-containing protein</fullName>
    </recommendedName>
</protein>
<accession>A0A1B7M0V4</accession>
<dbReference type="GO" id="GO:0003677">
    <property type="term" value="F:DNA binding"/>
    <property type="evidence" value="ECO:0007669"/>
    <property type="project" value="UniProtKB-KW"/>
</dbReference>
<evidence type="ECO:0000313" key="6">
    <source>
        <dbReference type="Proteomes" id="UP000078292"/>
    </source>
</evidence>
<evidence type="ECO:0000313" key="5">
    <source>
        <dbReference type="EMBL" id="OAV61830.1"/>
    </source>
</evidence>
<feature type="domain" description="HTH luxR-type" evidence="4">
    <location>
        <begin position="450"/>
        <end position="515"/>
    </location>
</feature>